<accession>A0A8X8LAW3</accession>
<proteinExistence type="predicted"/>
<reference evidence="1 2" key="1">
    <citation type="submission" date="2016-10" db="EMBL/GenBank/DDBJ databases">
        <authorList>
            <person name="Varghese N."/>
            <person name="Submissions S."/>
        </authorList>
    </citation>
    <scope>NUCLEOTIDE SEQUENCE [LARGE SCALE GENOMIC DNA]</scope>
    <source>
        <strain evidence="1 2">DSM 25353</strain>
    </source>
</reference>
<gene>
    <name evidence="1" type="ORF">SAMN05444410_104113</name>
</gene>
<organism evidence="1 2">
    <name type="scientific">Hydrobacter penzbergensis</name>
    <dbReference type="NCBI Taxonomy" id="1235997"/>
    <lineage>
        <taxon>Bacteria</taxon>
        <taxon>Pseudomonadati</taxon>
        <taxon>Bacteroidota</taxon>
        <taxon>Chitinophagia</taxon>
        <taxon>Chitinophagales</taxon>
        <taxon>Chitinophagaceae</taxon>
        <taxon>Hydrobacter</taxon>
    </lineage>
</organism>
<evidence type="ECO:0000313" key="2">
    <source>
        <dbReference type="Proteomes" id="UP000198711"/>
    </source>
</evidence>
<keyword evidence="2" id="KW-1185">Reference proteome</keyword>
<dbReference type="AlphaFoldDB" id="A0A8X8LAW3"/>
<name>A0A8X8LAW3_9BACT</name>
<comment type="caution">
    <text evidence="1">The sequence shown here is derived from an EMBL/GenBank/DDBJ whole genome shotgun (WGS) entry which is preliminary data.</text>
</comment>
<dbReference type="EMBL" id="FNNO01000004">
    <property type="protein sequence ID" value="SDW61701.1"/>
    <property type="molecule type" value="Genomic_DNA"/>
</dbReference>
<protein>
    <submittedName>
        <fullName evidence="1">Uncharacterized protein</fullName>
    </submittedName>
</protein>
<sequence length="109" mass="12426">MLRTIELILGIPPMSQYDAAATPMWRSFASTSDSKGFTARPANINLSEKNTAMNEWQRRSEKFDLAKEDAVPDLEFNKVLWHGLKGDHVPFPAPRRAAFFKQTKMADRD</sequence>
<dbReference type="Proteomes" id="UP000198711">
    <property type="component" value="Unassembled WGS sequence"/>
</dbReference>
<evidence type="ECO:0000313" key="1">
    <source>
        <dbReference type="EMBL" id="SDW61701.1"/>
    </source>
</evidence>